<name>A0A8J6H857_TENMO</name>
<feature type="compositionally biased region" description="Basic and acidic residues" evidence="1">
    <location>
        <begin position="250"/>
        <end position="261"/>
    </location>
</feature>
<feature type="region of interest" description="Disordered" evidence="1">
    <location>
        <begin position="242"/>
        <end position="344"/>
    </location>
</feature>
<protein>
    <submittedName>
        <fullName evidence="2">Uncharacterized protein</fullName>
    </submittedName>
</protein>
<accession>A0A8J6H857</accession>
<dbReference type="AlphaFoldDB" id="A0A8J6H857"/>
<comment type="caution">
    <text evidence="2">The sequence shown here is derived from an EMBL/GenBank/DDBJ whole genome shotgun (WGS) entry which is preliminary data.</text>
</comment>
<feature type="region of interest" description="Disordered" evidence="1">
    <location>
        <begin position="47"/>
        <end position="96"/>
    </location>
</feature>
<keyword evidence="3" id="KW-1185">Reference proteome</keyword>
<proteinExistence type="predicted"/>
<reference evidence="2" key="1">
    <citation type="journal article" date="2020" name="J Insects Food Feed">
        <title>The yellow mealworm (Tenebrio molitor) genome: a resource for the emerging insects as food and feed industry.</title>
        <authorList>
            <person name="Eriksson T."/>
            <person name="Andere A."/>
            <person name="Kelstrup H."/>
            <person name="Emery V."/>
            <person name="Picard C."/>
        </authorList>
    </citation>
    <scope>NUCLEOTIDE SEQUENCE</scope>
    <source>
        <strain evidence="2">Stoneville</strain>
        <tissue evidence="2">Whole head</tissue>
    </source>
</reference>
<feature type="compositionally biased region" description="Basic residues" evidence="1">
    <location>
        <begin position="66"/>
        <end position="78"/>
    </location>
</feature>
<reference evidence="2" key="2">
    <citation type="submission" date="2021-08" db="EMBL/GenBank/DDBJ databases">
        <authorList>
            <person name="Eriksson T."/>
        </authorList>
    </citation>
    <scope>NUCLEOTIDE SEQUENCE</scope>
    <source>
        <strain evidence="2">Stoneville</strain>
        <tissue evidence="2">Whole head</tissue>
    </source>
</reference>
<evidence type="ECO:0000313" key="2">
    <source>
        <dbReference type="EMBL" id="KAH0809491.1"/>
    </source>
</evidence>
<sequence length="344" mass="38915">MEKINPKVERHQRKRDVVVRILILGAGEFLAGDFALLNNNTDQTADDERARPLIAPPNINREPPRRSYRRRHRRKRSHSGNVATPPKLKRENIDVDGCHTGSKFETRWERLEREEEKTVSYQRLSIADLSSYSACNARVITCVLMGDNVFFASKKKKTKKRLAVSISSREPPLLTQEDLHGLVGDLNVPKKKVELLETGLKGWNLLHRDTRFCDVSSISCAYPKSSIPQRVLHEVKRRTIRVSTLPPPCEKSRGGESRRPPQSEYRITIIRTSDWSGLNERASVPSPPPPGGDDSEINVRITRRYIQSGKVGRKTAPPETSARNRKECTAAPRPDPVCRNAGPD</sequence>
<evidence type="ECO:0000313" key="3">
    <source>
        <dbReference type="Proteomes" id="UP000719412"/>
    </source>
</evidence>
<dbReference type="Proteomes" id="UP000719412">
    <property type="component" value="Unassembled WGS sequence"/>
</dbReference>
<gene>
    <name evidence="2" type="ORF">GEV33_013301</name>
</gene>
<evidence type="ECO:0000256" key="1">
    <source>
        <dbReference type="SAM" id="MobiDB-lite"/>
    </source>
</evidence>
<organism evidence="2 3">
    <name type="scientific">Tenebrio molitor</name>
    <name type="common">Yellow mealworm beetle</name>
    <dbReference type="NCBI Taxonomy" id="7067"/>
    <lineage>
        <taxon>Eukaryota</taxon>
        <taxon>Metazoa</taxon>
        <taxon>Ecdysozoa</taxon>
        <taxon>Arthropoda</taxon>
        <taxon>Hexapoda</taxon>
        <taxon>Insecta</taxon>
        <taxon>Pterygota</taxon>
        <taxon>Neoptera</taxon>
        <taxon>Endopterygota</taxon>
        <taxon>Coleoptera</taxon>
        <taxon>Polyphaga</taxon>
        <taxon>Cucujiformia</taxon>
        <taxon>Tenebrionidae</taxon>
        <taxon>Tenebrio</taxon>
    </lineage>
</organism>
<dbReference type="EMBL" id="JABDTM020028107">
    <property type="protein sequence ID" value="KAH0809491.1"/>
    <property type="molecule type" value="Genomic_DNA"/>
</dbReference>